<dbReference type="OrthoDB" id="5407799at2759"/>
<name>W7I824_9PEZI</name>
<feature type="compositionally biased region" description="Basic and acidic residues" evidence="1">
    <location>
        <begin position="81"/>
        <end position="109"/>
    </location>
</feature>
<feature type="region of interest" description="Disordered" evidence="1">
    <location>
        <begin position="65"/>
        <end position="176"/>
    </location>
</feature>
<dbReference type="Proteomes" id="UP000024837">
    <property type="component" value="Unassembled WGS sequence"/>
</dbReference>
<dbReference type="EMBL" id="KI966430">
    <property type="protein sequence ID" value="EWC45150.1"/>
    <property type="molecule type" value="Genomic_DNA"/>
</dbReference>
<reference evidence="2 3" key="1">
    <citation type="submission" date="2013-05" db="EMBL/GenBank/DDBJ databases">
        <title>Drechslerella stenobrocha genome reveals carnivorous origination and mechanical trapping mechanism of predatory fungi.</title>
        <authorList>
            <person name="Liu X."/>
            <person name="Zhang W."/>
            <person name="Liu K."/>
        </authorList>
    </citation>
    <scope>NUCLEOTIDE SEQUENCE [LARGE SCALE GENOMIC DNA]</scope>
    <source>
        <strain evidence="2 3">248</strain>
    </source>
</reference>
<evidence type="ECO:0000313" key="3">
    <source>
        <dbReference type="Proteomes" id="UP000024837"/>
    </source>
</evidence>
<proteinExistence type="predicted"/>
<dbReference type="HOGENOM" id="CLU_953083_0_0_1"/>
<dbReference type="PANTHER" id="PTHR46603:SF1">
    <property type="entry name" value="ABSCISSION_NOCUT CHECKPOINT REGULATOR"/>
    <property type="match status" value="1"/>
</dbReference>
<dbReference type="Pfam" id="PF22586">
    <property type="entry name" value="ANCHR-like_BBOX"/>
    <property type="match status" value="1"/>
</dbReference>
<dbReference type="PANTHER" id="PTHR46603">
    <property type="entry name" value="ABSCISSION/NOCUT CHECKPOINT REGULATOR"/>
    <property type="match status" value="1"/>
</dbReference>
<sequence length="290" mass="32047">MADDDLAKRFESIFSKRPVAKDGWDRAVIIDRSNDSVDTDWQATDEPSLEDLLEELGVEDASWMEEVKSLSQEGKQLGTLNRDDSDAVSKLLADARKLQEQSSKDDGREPSATYEVVSNKDDERLNSDDEAEELLRQIQDSAGIDDDNEKEPTTAAVPERSQKPSISAGDDEDEDDELRRRFAALEKLTLPPPPSGIPTGSLGLPLAPTSKPATKGKKTIQQKVDDMADEVEHWCCICNEDATVKCLGCDGDLYCGDCFSEGHRGSDAPLDMKTHKAMIYNRRKPAAEEL</sequence>
<dbReference type="CDD" id="cd19817">
    <property type="entry name" value="Bbox1_ANCHR-like"/>
    <property type="match status" value="1"/>
</dbReference>
<protein>
    <submittedName>
        <fullName evidence="2">Uncharacterized protein</fullName>
    </submittedName>
</protein>
<keyword evidence="3" id="KW-1185">Reference proteome</keyword>
<gene>
    <name evidence="2" type="ORF">DRE_06038</name>
</gene>
<dbReference type="AlphaFoldDB" id="W7I824"/>
<feature type="compositionally biased region" description="Basic and acidic residues" evidence="1">
    <location>
        <begin position="118"/>
        <end position="127"/>
    </location>
</feature>
<dbReference type="InterPro" id="IPR044553">
    <property type="entry name" value="Bbox1_ANCHR"/>
</dbReference>
<organism evidence="2 3">
    <name type="scientific">Drechslerella stenobrocha 248</name>
    <dbReference type="NCBI Taxonomy" id="1043628"/>
    <lineage>
        <taxon>Eukaryota</taxon>
        <taxon>Fungi</taxon>
        <taxon>Dikarya</taxon>
        <taxon>Ascomycota</taxon>
        <taxon>Pezizomycotina</taxon>
        <taxon>Orbiliomycetes</taxon>
        <taxon>Orbiliales</taxon>
        <taxon>Orbiliaceae</taxon>
        <taxon>Drechslerella</taxon>
    </lineage>
</organism>
<dbReference type="SUPFAM" id="SSF57845">
    <property type="entry name" value="B-box zinc-binding domain"/>
    <property type="match status" value="1"/>
</dbReference>
<accession>W7I824</accession>
<evidence type="ECO:0000256" key="1">
    <source>
        <dbReference type="SAM" id="MobiDB-lite"/>
    </source>
</evidence>
<evidence type="ECO:0000313" key="2">
    <source>
        <dbReference type="EMBL" id="EWC45150.1"/>
    </source>
</evidence>